<organism evidence="3">
    <name type="scientific">Variovorax paradoxus</name>
    <dbReference type="NCBI Taxonomy" id="34073"/>
    <lineage>
        <taxon>Bacteria</taxon>
        <taxon>Pseudomonadati</taxon>
        <taxon>Pseudomonadota</taxon>
        <taxon>Betaproteobacteria</taxon>
        <taxon>Burkholderiales</taxon>
        <taxon>Comamonadaceae</taxon>
        <taxon>Variovorax</taxon>
    </lineage>
</organism>
<dbReference type="PANTHER" id="PTHR30273">
    <property type="entry name" value="PERIPLASMIC SIGNAL SENSOR AND SIGMA FACTOR ACTIVATOR FECR-RELATED"/>
    <property type="match status" value="1"/>
</dbReference>
<dbReference type="PANTHER" id="PTHR30273:SF2">
    <property type="entry name" value="PROTEIN FECR"/>
    <property type="match status" value="1"/>
</dbReference>
<dbReference type="Gene3D" id="2.60.120.1440">
    <property type="match status" value="1"/>
</dbReference>
<name>A0A679JFK0_VARPD</name>
<dbReference type="GO" id="GO:0016989">
    <property type="term" value="F:sigma factor antagonist activity"/>
    <property type="evidence" value="ECO:0007669"/>
    <property type="project" value="TreeGrafter"/>
</dbReference>
<feature type="domain" description="FecR N-terminal" evidence="2">
    <location>
        <begin position="32"/>
        <end position="74"/>
    </location>
</feature>
<evidence type="ECO:0008006" key="4">
    <source>
        <dbReference type="Google" id="ProtNLM"/>
    </source>
</evidence>
<dbReference type="AlphaFoldDB" id="A0A679JFK0"/>
<dbReference type="EMBL" id="LR743508">
    <property type="protein sequence ID" value="CAA2110344.1"/>
    <property type="molecule type" value="Genomic_DNA"/>
</dbReference>
<evidence type="ECO:0000259" key="1">
    <source>
        <dbReference type="Pfam" id="PF04773"/>
    </source>
</evidence>
<dbReference type="InterPro" id="IPR006860">
    <property type="entry name" value="FecR"/>
</dbReference>
<gene>
    <name evidence="3" type="ORF">VVAX_06590</name>
</gene>
<protein>
    <recommendedName>
        <fullName evidence="4">DUF4880 domain-containing protein</fullName>
    </recommendedName>
</protein>
<dbReference type="Pfam" id="PF04773">
    <property type="entry name" value="FecR"/>
    <property type="match status" value="1"/>
</dbReference>
<accession>A0A679JFK0</accession>
<dbReference type="Pfam" id="PF16220">
    <property type="entry name" value="DUF4880"/>
    <property type="match status" value="1"/>
</dbReference>
<evidence type="ECO:0000259" key="2">
    <source>
        <dbReference type="Pfam" id="PF16220"/>
    </source>
</evidence>
<feature type="domain" description="FecR protein" evidence="1">
    <location>
        <begin position="133"/>
        <end position="225"/>
    </location>
</feature>
<dbReference type="InterPro" id="IPR012373">
    <property type="entry name" value="Ferrdict_sens_TM"/>
</dbReference>
<evidence type="ECO:0000313" key="3">
    <source>
        <dbReference type="EMBL" id="CAA2110344.1"/>
    </source>
</evidence>
<dbReference type="PIRSF" id="PIRSF018266">
    <property type="entry name" value="FecR"/>
    <property type="match status" value="1"/>
</dbReference>
<dbReference type="InterPro" id="IPR032623">
    <property type="entry name" value="FecR_N"/>
</dbReference>
<reference evidence="3" key="1">
    <citation type="submission" date="2019-12" db="EMBL/GenBank/DDBJ databases">
        <authorList>
            <person name="Cremers G."/>
        </authorList>
    </citation>
    <scope>NUCLEOTIDE SEQUENCE</scope>
    <source>
        <strain evidence="3">Vvax</strain>
    </source>
</reference>
<sequence length="350" mass="37649">MTAVPRMGLLQEDATGLPLMQGSERIAPAVAQEAVHWWMALKSGDTSTAQRARWQRWRDADPAHEAAWQRIEQVGGRLAGIPTPVARAALTAAPASMQRRRSVQLLTAMVVAGGTALVARQSTPWRAFTADHVSAIGERQTLQLPDGGQAILNTGSAINVRFDAERRVLQLVRGEILVQTAQDATHRPFYVETQAGSARALGTRFTVRARDDGSVDVGVLQGAVEMRPLDAPALSQVLKAGFAGRLTRTQATPTGALDGNASAWTDGMLVVSHMRLADFLAELGRYRLGRLGCDPAVAVLQVSGAYPLDDTDSVLASLTSALPIEVHTYTRYWVSVRPRQRHAAAAPKNS</sequence>
<proteinExistence type="predicted"/>